<proteinExistence type="predicted"/>
<dbReference type="Proteomes" id="UP000324222">
    <property type="component" value="Unassembled WGS sequence"/>
</dbReference>
<gene>
    <name evidence="1" type="ORF">E2C01_082780</name>
</gene>
<evidence type="ECO:0000313" key="1">
    <source>
        <dbReference type="EMBL" id="MPC87900.1"/>
    </source>
</evidence>
<name>A0A5B7IT84_PORTR</name>
<comment type="caution">
    <text evidence="1">The sequence shown here is derived from an EMBL/GenBank/DDBJ whole genome shotgun (WGS) entry which is preliminary data.</text>
</comment>
<reference evidence="1 2" key="1">
    <citation type="submission" date="2019-05" db="EMBL/GenBank/DDBJ databases">
        <title>Another draft genome of Portunus trituberculatus and its Hox gene families provides insights of decapod evolution.</title>
        <authorList>
            <person name="Jeong J.-H."/>
            <person name="Song I."/>
            <person name="Kim S."/>
            <person name="Choi T."/>
            <person name="Kim D."/>
            <person name="Ryu S."/>
            <person name="Kim W."/>
        </authorList>
    </citation>
    <scope>NUCLEOTIDE SEQUENCE [LARGE SCALE GENOMIC DNA]</scope>
    <source>
        <tissue evidence="1">Muscle</tissue>
    </source>
</reference>
<protein>
    <submittedName>
        <fullName evidence="1">Uncharacterized protein</fullName>
    </submittedName>
</protein>
<evidence type="ECO:0000313" key="2">
    <source>
        <dbReference type="Proteomes" id="UP000324222"/>
    </source>
</evidence>
<dbReference type="EMBL" id="VSRR010075968">
    <property type="protein sequence ID" value="MPC87900.1"/>
    <property type="molecule type" value="Genomic_DNA"/>
</dbReference>
<dbReference type="AlphaFoldDB" id="A0A5B7IT84"/>
<keyword evidence="2" id="KW-1185">Reference proteome</keyword>
<accession>A0A5B7IT84</accession>
<organism evidence="1 2">
    <name type="scientific">Portunus trituberculatus</name>
    <name type="common">Swimming crab</name>
    <name type="synonym">Neptunus trituberculatus</name>
    <dbReference type="NCBI Taxonomy" id="210409"/>
    <lineage>
        <taxon>Eukaryota</taxon>
        <taxon>Metazoa</taxon>
        <taxon>Ecdysozoa</taxon>
        <taxon>Arthropoda</taxon>
        <taxon>Crustacea</taxon>
        <taxon>Multicrustacea</taxon>
        <taxon>Malacostraca</taxon>
        <taxon>Eumalacostraca</taxon>
        <taxon>Eucarida</taxon>
        <taxon>Decapoda</taxon>
        <taxon>Pleocyemata</taxon>
        <taxon>Brachyura</taxon>
        <taxon>Eubrachyura</taxon>
        <taxon>Portunoidea</taxon>
        <taxon>Portunidae</taxon>
        <taxon>Portuninae</taxon>
        <taxon>Portunus</taxon>
    </lineage>
</organism>
<sequence length="149" mass="16754">MVSEYEGYHHLLIPAHRSPTCTCPTPLPYFPSPTVPSSRHFMNPTMYGLTKIRHHATDVSSSRNYKICQSGGDLRKIAVKDNDKKDVREDQLLLTLTGSDNLWLDTDQSPDCPSPHRRSCCTSPMNHCPLPDTEGRWSVCSLSEPSTRV</sequence>